<evidence type="ECO:0000256" key="5">
    <source>
        <dbReference type="ARBA" id="ARBA00022833"/>
    </source>
</evidence>
<dbReference type="Proteomes" id="UP000007756">
    <property type="component" value="Chromosome"/>
</dbReference>
<dbReference type="STRING" id="722438.F539_01045"/>
<dbReference type="HOGENOM" id="CLU_032354_1_2_14"/>
<keyword evidence="2 7" id="KW-0545">Nucleotide biosynthesis</keyword>
<dbReference type="PRINTS" id="PR00094">
    <property type="entry name" value="ADENYLTKNASE"/>
</dbReference>
<dbReference type="Gene3D" id="3.40.50.300">
    <property type="entry name" value="P-loop containing nucleotide triphosphate hydrolases"/>
    <property type="match status" value="1"/>
</dbReference>
<dbReference type="InterPro" id="IPR027417">
    <property type="entry name" value="P-loop_NTPase"/>
</dbReference>
<feature type="domain" description="Adenylate kinase active site lid" evidence="10">
    <location>
        <begin position="127"/>
        <end position="162"/>
    </location>
</feature>
<name>A0A0H3DMT9_MYCPB</name>
<comment type="function">
    <text evidence="7">Catalyzes the reversible transfer of the terminal phosphate group between ATP and AMP. Plays an important role in cellular energy homeostasis and in adenine nucleotide metabolism.</text>
</comment>
<dbReference type="AlphaFoldDB" id="A0A0H3DMT9"/>
<evidence type="ECO:0000256" key="3">
    <source>
        <dbReference type="ARBA" id="ARBA00022741"/>
    </source>
</evidence>
<feature type="binding site" evidence="7">
    <location>
        <position position="96"/>
    </location>
    <ligand>
        <name>AMP</name>
        <dbReference type="ChEBI" id="CHEBI:456215"/>
    </ligand>
</feature>
<dbReference type="Pfam" id="PF00406">
    <property type="entry name" value="ADK"/>
    <property type="match status" value="1"/>
</dbReference>
<comment type="subunit">
    <text evidence="7 9">Monomer.</text>
</comment>
<comment type="domain">
    <text evidence="7">Consists of three domains, a large central CORE domain and two small peripheral domains, NMPbind and LID, which undergo movements during catalysis. The LID domain closes over the site of phosphoryl transfer upon ATP binding. Assembling and dissambling the active center during each catalytic cycle provides an effective means to prevent ATP hydrolysis. Some bacteria have evolved a zinc-coordinating structure that stabilizes the LID domain.</text>
</comment>
<sequence length="213" mass="24025">MENKFLFLGAPGVGKGTLAKQVANTTGLFHLSTGDIFRSVMQEQGALSQTLAHYMNQGLYVPDELTNQTFWHFVTTHQNELHKGFILDGYPRTLNQLEFLQSKLQLDQVFHLKLSDPQVLVARILNRLVCPSCGSVYNKQSKPPLKANQCDRCHATLQARNDDTEAVILKRLTLYEDTVKPLIEAFTKQGILTVIEAQLPLEQQVNLVQQLVH</sequence>
<evidence type="ECO:0000256" key="8">
    <source>
        <dbReference type="RuleBase" id="RU003330"/>
    </source>
</evidence>
<keyword evidence="5 7" id="KW-0862">Zinc</keyword>
<gene>
    <name evidence="7" type="primary">adk</name>
    <name evidence="11" type="ordered locus">MPNE_0214</name>
</gene>
<dbReference type="KEGG" id="mpj:MPNE_0214"/>
<keyword evidence="1 7" id="KW-0808">Transferase</keyword>
<dbReference type="GO" id="GO:0008270">
    <property type="term" value="F:zinc ion binding"/>
    <property type="evidence" value="ECO:0007669"/>
    <property type="project" value="UniProtKB-UniRule"/>
</dbReference>
<feature type="binding site" evidence="7">
    <location>
        <position position="199"/>
    </location>
    <ligand>
        <name>ATP</name>
        <dbReference type="ChEBI" id="CHEBI:30616"/>
    </ligand>
</feature>
<comment type="catalytic activity">
    <reaction evidence="7 9">
        <text>AMP + ATP = 2 ADP</text>
        <dbReference type="Rhea" id="RHEA:12973"/>
        <dbReference type="ChEBI" id="CHEBI:30616"/>
        <dbReference type="ChEBI" id="CHEBI:456215"/>
        <dbReference type="ChEBI" id="CHEBI:456216"/>
        <dbReference type="EC" id="2.7.4.3"/>
    </reaction>
</comment>
<dbReference type="PROSITE" id="PS00113">
    <property type="entry name" value="ADENYLATE_KINASE"/>
    <property type="match status" value="1"/>
</dbReference>
<dbReference type="InterPro" id="IPR007862">
    <property type="entry name" value="Adenylate_kinase_lid-dom"/>
</dbReference>
<dbReference type="SUPFAM" id="SSF52540">
    <property type="entry name" value="P-loop containing nucleoside triphosphate hydrolases"/>
    <property type="match status" value="1"/>
</dbReference>
<dbReference type="PATRIC" id="fig|722438.3.peg.208"/>
<comment type="similarity">
    <text evidence="7 8">Belongs to the adenylate kinase family.</text>
</comment>
<dbReference type="eggNOG" id="COG0563">
    <property type="taxonomic scope" value="Bacteria"/>
</dbReference>
<organism evidence="11 12">
    <name type="scientific">Mycoplasmoides pneumoniae (strain ATCC 15531 / DSM 23978 / CIP 103766 / NBRC 14401 / NCTC 10119 / FH)</name>
    <name type="common">Mycoplasma pneumoniae</name>
    <dbReference type="NCBI Taxonomy" id="722438"/>
    <lineage>
        <taxon>Bacteria</taxon>
        <taxon>Bacillati</taxon>
        <taxon>Mycoplasmatota</taxon>
        <taxon>Mycoplasmoidales</taxon>
        <taxon>Mycoplasmoidaceae</taxon>
        <taxon>Mycoplasmoides</taxon>
    </lineage>
</organism>
<comment type="subcellular location">
    <subcellularLocation>
        <location evidence="7 9">Cytoplasm</location>
    </subcellularLocation>
</comment>
<evidence type="ECO:0000256" key="4">
    <source>
        <dbReference type="ARBA" id="ARBA00022777"/>
    </source>
</evidence>
<proteinExistence type="inferred from homology"/>
<feature type="region of interest" description="LID" evidence="7">
    <location>
        <begin position="126"/>
        <end position="163"/>
    </location>
</feature>
<feature type="binding site" evidence="7">
    <location>
        <begin position="12"/>
        <end position="17"/>
    </location>
    <ligand>
        <name>ATP</name>
        <dbReference type="ChEBI" id="CHEBI:30616"/>
    </ligand>
</feature>
<feature type="binding site" evidence="7">
    <location>
        <position position="160"/>
    </location>
    <ligand>
        <name>AMP</name>
        <dbReference type="ChEBI" id="CHEBI:456215"/>
    </ligand>
</feature>
<dbReference type="InterPro" id="IPR033690">
    <property type="entry name" value="Adenylat_kinase_CS"/>
</dbReference>
<dbReference type="InterPro" id="IPR006259">
    <property type="entry name" value="Adenyl_kin_sub"/>
</dbReference>
<dbReference type="SUPFAM" id="SSF57774">
    <property type="entry name" value="Microbial and mitochondrial ADK, insert 'zinc finger' domain"/>
    <property type="match status" value="1"/>
</dbReference>
<keyword evidence="7" id="KW-0963">Cytoplasm</keyword>
<dbReference type="InterPro" id="IPR000850">
    <property type="entry name" value="Adenylat/UMP-CMP_kin"/>
</dbReference>
<dbReference type="PaxDb" id="722438-MPNE_0214"/>
<dbReference type="UniPathway" id="UPA00588">
    <property type="reaction ID" value="UER00649"/>
</dbReference>
<dbReference type="NCBIfam" id="TIGR01351">
    <property type="entry name" value="adk"/>
    <property type="match status" value="1"/>
</dbReference>
<feature type="binding site" evidence="7">
    <location>
        <position position="150"/>
    </location>
    <ligand>
        <name>Zn(2+)</name>
        <dbReference type="ChEBI" id="CHEBI:29105"/>
        <note>structural</note>
    </ligand>
</feature>
<feature type="binding site" evidence="7">
    <location>
        <begin position="59"/>
        <end position="61"/>
    </location>
    <ligand>
        <name>AMP</name>
        <dbReference type="ChEBI" id="CHEBI:456215"/>
    </ligand>
</feature>
<feature type="binding site" evidence="7">
    <location>
        <position position="38"/>
    </location>
    <ligand>
        <name>AMP</name>
        <dbReference type="ChEBI" id="CHEBI:456215"/>
    </ligand>
</feature>
<accession>A0A0H3DMT9</accession>
<comment type="pathway">
    <text evidence="7">Purine metabolism; AMP biosynthesis via salvage pathway; AMP from ADP: step 1/1.</text>
</comment>
<dbReference type="GO" id="GO:0005737">
    <property type="term" value="C:cytoplasm"/>
    <property type="evidence" value="ECO:0007669"/>
    <property type="project" value="UniProtKB-SubCell"/>
</dbReference>
<dbReference type="GO" id="GO:0005524">
    <property type="term" value="F:ATP binding"/>
    <property type="evidence" value="ECO:0007669"/>
    <property type="project" value="UniProtKB-UniRule"/>
</dbReference>
<dbReference type="CDD" id="cd01428">
    <property type="entry name" value="ADK"/>
    <property type="match status" value="1"/>
</dbReference>
<evidence type="ECO:0000313" key="12">
    <source>
        <dbReference type="Proteomes" id="UP000007756"/>
    </source>
</evidence>
<feature type="region of interest" description="NMP" evidence="7">
    <location>
        <begin position="32"/>
        <end position="61"/>
    </location>
</feature>
<evidence type="ECO:0000256" key="2">
    <source>
        <dbReference type="ARBA" id="ARBA00022727"/>
    </source>
</evidence>
<keyword evidence="7" id="KW-0479">Metal-binding</keyword>
<feature type="binding site" evidence="7">
    <location>
        <begin position="89"/>
        <end position="92"/>
    </location>
    <ligand>
        <name>AMP</name>
        <dbReference type="ChEBI" id="CHEBI:456215"/>
    </ligand>
</feature>
<evidence type="ECO:0000256" key="1">
    <source>
        <dbReference type="ARBA" id="ARBA00022679"/>
    </source>
</evidence>
<dbReference type="EMBL" id="CP002077">
    <property type="protein sequence ID" value="ADK87047.1"/>
    <property type="molecule type" value="Genomic_DNA"/>
</dbReference>
<evidence type="ECO:0000256" key="7">
    <source>
        <dbReference type="HAMAP-Rule" id="MF_00235"/>
    </source>
</evidence>
<dbReference type="Pfam" id="PF05191">
    <property type="entry name" value="ADK_lid"/>
    <property type="match status" value="1"/>
</dbReference>
<protein>
    <recommendedName>
        <fullName evidence="7 9">Adenylate kinase</fullName>
        <shortName evidence="7">AK</shortName>
        <ecNumber evidence="7 9">2.7.4.3</ecNumber>
    </recommendedName>
    <alternativeName>
        <fullName evidence="7">ATP-AMP transphosphorylase</fullName>
    </alternativeName>
    <alternativeName>
        <fullName evidence="7">ATP:AMP phosphotransferase</fullName>
    </alternativeName>
    <alternativeName>
        <fullName evidence="7">Adenylate monophosphate kinase</fullName>
    </alternativeName>
</protein>
<evidence type="ECO:0000259" key="10">
    <source>
        <dbReference type="Pfam" id="PF05191"/>
    </source>
</evidence>
<dbReference type="GO" id="GO:0044209">
    <property type="term" value="P:AMP salvage"/>
    <property type="evidence" value="ECO:0007669"/>
    <property type="project" value="UniProtKB-UniRule"/>
</dbReference>
<reference evidence="11 12" key="1">
    <citation type="journal article" date="2010" name="Appl. Environ. Microbiol.">
        <title>Targeted chromosomal knockouts in Mycoplasma pneumoniae.</title>
        <authorList>
            <person name="Krishnakumar R."/>
            <person name="Assad-Garcia N."/>
            <person name="Benders G.A."/>
            <person name="Phan Q."/>
            <person name="Montague M.G."/>
            <person name="Glass J.I."/>
        </authorList>
    </citation>
    <scope>NUCLEOTIDE SEQUENCE [LARGE SCALE GENOMIC DNA]</scope>
    <source>
        <strain evidence="12">ATCC 15531 / DSM 22911 / NBRC 14401 / NCTC 10119 / FH</strain>
    </source>
</reference>
<dbReference type="EC" id="2.7.4.3" evidence="7 9"/>
<feature type="binding site" evidence="7">
    <location>
        <begin position="136"/>
        <end position="137"/>
    </location>
    <ligand>
        <name>ATP</name>
        <dbReference type="ChEBI" id="CHEBI:30616"/>
    </ligand>
</feature>
<evidence type="ECO:0000256" key="6">
    <source>
        <dbReference type="ARBA" id="ARBA00022840"/>
    </source>
</evidence>
<feature type="binding site" evidence="7">
    <location>
        <position position="33"/>
    </location>
    <ligand>
        <name>AMP</name>
        <dbReference type="ChEBI" id="CHEBI:456215"/>
    </ligand>
</feature>
<evidence type="ECO:0000313" key="11">
    <source>
        <dbReference type="EMBL" id="ADK87047.1"/>
    </source>
</evidence>
<keyword evidence="6 7" id="KW-0067">ATP-binding</keyword>
<feature type="binding site" evidence="7">
    <location>
        <position position="130"/>
    </location>
    <ligand>
        <name>Zn(2+)</name>
        <dbReference type="ChEBI" id="CHEBI:29105"/>
        <note>structural</note>
    </ligand>
</feature>
<feature type="binding site" evidence="7">
    <location>
        <position position="127"/>
    </location>
    <ligand>
        <name>ATP</name>
        <dbReference type="ChEBI" id="CHEBI:30616"/>
    </ligand>
</feature>
<dbReference type="HAMAP" id="MF_00235">
    <property type="entry name" value="Adenylate_kinase_Adk"/>
    <property type="match status" value="1"/>
</dbReference>
<dbReference type="PANTHER" id="PTHR23359">
    <property type="entry name" value="NUCLEOTIDE KINASE"/>
    <property type="match status" value="1"/>
</dbReference>
<dbReference type="InterPro" id="IPR036193">
    <property type="entry name" value="ADK_active_lid_dom_sf"/>
</dbReference>
<feature type="binding site" evidence="7">
    <location>
        <position position="133"/>
    </location>
    <ligand>
        <name>Zn(2+)</name>
        <dbReference type="ChEBI" id="CHEBI:29105"/>
        <note>structural</note>
    </ligand>
</feature>
<feature type="binding site" evidence="7">
    <location>
        <position position="171"/>
    </location>
    <ligand>
        <name>AMP</name>
        <dbReference type="ChEBI" id="CHEBI:456215"/>
    </ligand>
</feature>
<keyword evidence="4 7" id="KW-0418">Kinase</keyword>
<dbReference type="GO" id="GO:0004017">
    <property type="term" value="F:AMP kinase activity"/>
    <property type="evidence" value="ECO:0007669"/>
    <property type="project" value="UniProtKB-UniRule"/>
</dbReference>
<keyword evidence="3 7" id="KW-0547">Nucleotide-binding</keyword>
<evidence type="ECO:0000256" key="9">
    <source>
        <dbReference type="RuleBase" id="RU003331"/>
    </source>
</evidence>
<feature type="binding site" evidence="7">
    <location>
        <position position="153"/>
    </location>
    <ligand>
        <name>Zn(2+)</name>
        <dbReference type="ChEBI" id="CHEBI:29105"/>
        <note>structural</note>
    </ligand>
</feature>